<dbReference type="OrthoDB" id="9842258at2"/>
<dbReference type="KEGG" id="halc:EY643_01555"/>
<evidence type="ECO:0000313" key="2">
    <source>
        <dbReference type="Proteomes" id="UP000326287"/>
    </source>
</evidence>
<name>A0A5P9NF87_9GAMM</name>
<dbReference type="AlphaFoldDB" id="A0A5P9NF87"/>
<accession>A0A5P9NF87</accession>
<dbReference type="EMBL" id="CP036422">
    <property type="protein sequence ID" value="QFU74443.1"/>
    <property type="molecule type" value="Genomic_DNA"/>
</dbReference>
<evidence type="ECO:0000313" key="1">
    <source>
        <dbReference type="EMBL" id="QFU74443.1"/>
    </source>
</evidence>
<organism evidence="1 2">
    <name type="scientific">Halioglobus maricola</name>
    <dbReference type="NCBI Taxonomy" id="2601894"/>
    <lineage>
        <taxon>Bacteria</taxon>
        <taxon>Pseudomonadati</taxon>
        <taxon>Pseudomonadota</taxon>
        <taxon>Gammaproteobacteria</taxon>
        <taxon>Cellvibrionales</taxon>
        <taxon>Halieaceae</taxon>
        <taxon>Halioglobus</taxon>
    </lineage>
</organism>
<keyword evidence="2" id="KW-1185">Reference proteome</keyword>
<reference evidence="1 2" key="1">
    <citation type="submission" date="2019-02" db="EMBL/GenBank/DDBJ databases">
        <authorList>
            <person name="Li S.-H."/>
        </authorList>
    </citation>
    <scope>NUCLEOTIDE SEQUENCE [LARGE SCALE GENOMIC DNA]</scope>
    <source>
        <strain evidence="1 2">IMCC14385</strain>
    </source>
</reference>
<gene>
    <name evidence="1" type="ORF">EY643_01555</name>
</gene>
<sequence length="304" mass="33183">MGFIARSAEGEVVGVCSSNIEKGIYNGLLFHAMRVLVANEHRQNFLAFDLLAHLTELHFEEFKADPQSGPVGVKVVIQTPIVAERGAIRCARTIQFPVNNAPWTFLLSGFAPGNQPEYCCYFPRDDEASLAAQNRWTSDSAPRVEHVTVKLLHEGGPIAEREQVLGLLQTLSPRSAVAGAQAELAGRAIYTLYLADQLIALCELVPRDLPEINGLLVGLYTHTLTDLGKLDVAACFARGIYEQLEANTGTIPFGAVGLFMVYASRTALPPVCPVTGFHLHGVDGQGKELRVRFFDEIKVEVPRS</sequence>
<protein>
    <submittedName>
        <fullName evidence="1">Uncharacterized protein</fullName>
    </submittedName>
</protein>
<dbReference type="Proteomes" id="UP000326287">
    <property type="component" value="Chromosome"/>
</dbReference>
<dbReference type="RefSeq" id="WP_152660555.1">
    <property type="nucleotide sequence ID" value="NZ_CP036422.1"/>
</dbReference>
<proteinExistence type="predicted"/>